<dbReference type="AlphaFoldDB" id="A0A5K7Z0B5"/>
<gene>
    <name evidence="2" type="ORF">DSCA_58640</name>
</gene>
<evidence type="ECO:0000313" key="2">
    <source>
        <dbReference type="EMBL" id="BBO71934.1"/>
    </source>
</evidence>
<evidence type="ECO:0000256" key="1">
    <source>
        <dbReference type="SAM" id="MobiDB-lite"/>
    </source>
</evidence>
<evidence type="ECO:0000313" key="3">
    <source>
        <dbReference type="Proteomes" id="UP000427906"/>
    </source>
</evidence>
<proteinExistence type="predicted"/>
<sequence>MAVGNHGLANHKGDISGASGSGPKRESAIGREETWRRQLISALQQSGGNRTEAGPDPGGSNV</sequence>
<feature type="compositionally biased region" description="Basic and acidic residues" evidence="1">
    <location>
        <begin position="23"/>
        <end position="36"/>
    </location>
</feature>
<feature type="region of interest" description="Disordered" evidence="1">
    <location>
        <begin position="1"/>
        <end position="62"/>
    </location>
</feature>
<dbReference type="EMBL" id="AP021874">
    <property type="protein sequence ID" value="BBO71934.1"/>
    <property type="molecule type" value="Genomic_DNA"/>
</dbReference>
<organism evidence="2 3">
    <name type="scientific">Desulfosarcina alkanivorans</name>
    <dbReference type="NCBI Taxonomy" id="571177"/>
    <lineage>
        <taxon>Bacteria</taxon>
        <taxon>Pseudomonadati</taxon>
        <taxon>Thermodesulfobacteriota</taxon>
        <taxon>Desulfobacteria</taxon>
        <taxon>Desulfobacterales</taxon>
        <taxon>Desulfosarcinaceae</taxon>
        <taxon>Desulfosarcina</taxon>
    </lineage>
</organism>
<accession>A0A5K7Z0B5</accession>
<keyword evidence="3" id="KW-1185">Reference proteome</keyword>
<dbReference type="KEGG" id="dalk:DSCA_58640"/>
<protein>
    <submittedName>
        <fullName evidence="2">Uncharacterized protein</fullName>
    </submittedName>
</protein>
<name>A0A5K7Z0B5_9BACT</name>
<reference evidence="2 3" key="1">
    <citation type="submission" date="2019-11" db="EMBL/GenBank/DDBJ databases">
        <title>Comparative genomics of hydrocarbon-degrading Desulfosarcina strains.</title>
        <authorList>
            <person name="Watanabe M."/>
            <person name="Kojima H."/>
            <person name="Fukui M."/>
        </authorList>
    </citation>
    <scope>NUCLEOTIDE SEQUENCE [LARGE SCALE GENOMIC DNA]</scope>
    <source>
        <strain evidence="2 3">PL12</strain>
    </source>
</reference>
<dbReference type="Proteomes" id="UP000427906">
    <property type="component" value="Chromosome"/>
</dbReference>